<dbReference type="OrthoDB" id="7870719at2"/>
<dbReference type="AlphaFoldDB" id="A0A238LNQ3"/>
<name>A0A238LNQ3_9RHOB</name>
<protein>
    <submittedName>
        <fullName evidence="3">Uncharacterized protein</fullName>
    </submittedName>
</protein>
<dbReference type="EMBL" id="FXZK01000040">
    <property type="protein sequence ID" value="SMY10410.1"/>
    <property type="molecule type" value="Genomic_DNA"/>
</dbReference>
<keyword evidence="2" id="KW-0732">Signal</keyword>
<dbReference type="NCBIfam" id="TIGR03370">
    <property type="entry name" value="VPLPA-CTERM"/>
    <property type="match status" value="1"/>
</dbReference>
<dbReference type="Proteomes" id="UP000201613">
    <property type="component" value="Unassembled WGS sequence"/>
</dbReference>
<keyword evidence="4" id="KW-1185">Reference proteome</keyword>
<accession>A0A238LNQ3</accession>
<reference evidence="3 4" key="1">
    <citation type="submission" date="2017-05" db="EMBL/GenBank/DDBJ databases">
        <authorList>
            <person name="Song R."/>
            <person name="Chenine A.L."/>
            <person name="Ruprecht R.M."/>
        </authorList>
    </citation>
    <scope>NUCLEOTIDE SEQUENCE [LARGE SCALE GENOMIC DNA]</scope>
    <source>
        <strain evidence="3 4">CECT 8899</strain>
    </source>
</reference>
<feature type="transmembrane region" description="Helical" evidence="1">
    <location>
        <begin position="191"/>
        <end position="210"/>
    </location>
</feature>
<feature type="signal peptide" evidence="2">
    <location>
        <begin position="1"/>
        <end position="22"/>
    </location>
</feature>
<evidence type="ECO:0000313" key="4">
    <source>
        <dbReference type="Proteomes" id="UP000201613"/>
    </source>
</evidence>
<dbReference type="Gene3D" id="2.60.120.260">
    <property type="entry name" value="Galactose-binding domain-like"/>
    <property type="match status" value="1"/>
</dbReference>
<feature type="chain" id="PRO_5012082455" evidence="2">
    <location>
        <begin position="23"/>
        <end position="222"/>
    </location>
</feature>
<gene>
    <name evidence="3" type="ORF">LOM8899_04593</name>
</gene>
<evidence type="ECO:0000313" key="3">
    <source>
        <dbReference type="EMBL" id="SMY10410.1"/>
    </source>
</evidence>
<sequence length="222" mass="23674">MINLKQLFVMSTLAFLAATASSASTVVVNGSFEDLGGQSLNSSGWNHFSSIPSWTGQPNVEVQSNATLSGIDAQDGVSYVELETNQQAGISQDIFLEAGAYSLSFFYSPRIDEQQTTTNDMSFSIDGLLSGYVIGAPNPDFQWGEWTEVTSTFLVADGGYYTLSFNAFDSSSYIDCPNCGALIDNVRISVVPLPASALLLLLGLSGLGAIRKRRLIPSIAPS</sequence>
<organism evidence="3 4">
    <name type="scientific">Flavimaricola marinus</name>
    <dbReference type="NCBI Taxonomy" id="1819565"/>
    <lineage>
        <taxon>Bacteria</taxon>
        <taxon>Pseudomonadati</taxon>
        <taxon>Pseudomonadota</taxon>
        <taxon>Alphaproteobacteria</taxon>
        <taxon>Rhodobacterales</taxon>
        <taxon>Paracoccaceae</taxon>
        <taxon>Flavimaricola</taxon>
    </lineage>
</organism>
<dbReference type="RefSeq" id="WP_093994517.1">
    <property type="nucleotide sequence ID" value="NZ_FXZK01000040.1"/>
</dbReference>
<evidence type="ECO:0000256" key="2">
    <source>
        <dbReference type="SAM" id="SignalP"/>
    </source>
</evidence>
<evidence type="ECO:0000256" key="1">
    <source>
        <dbReference type="SAM" id="Phobius"/>
    </source>
</evidence>
<keyword evidence="1" id="KW-0812">Transmembrane</keyword>
<keyword evidence="1" id="KW-0472">Membrane</keyword>
<proteinExistence type="predicted"/>
<keyword evidence="1" id="KW-1133">Transmembrane helix</keyword>
<dbReference type="InterPro" id="IPR022472">
    <property type="entry name" value="VPLPA-CTERM"/>
</dbReference>